<comment type="caution">
    <text evidence="2">The sequence shown here is derived from an EMBL/GenBank/DDBJ whole genome shotgun (WGS) entry which is preliminary data.</text>
</comment>
<evidence type="ECO:0000259" key="1">
    <source>
        <dbReference type="Pfam" id="PF13588"/>
    </source>
</evidence>
<accession>A0ABR9ANK9</accession>
<keyword evidence="3" id="KW-1185">Reference proteome</keyword>
<evidence type="ECO:0000313" key="3">
    <source>
        <dbReference type="Proteomes" id="UP000647133"/>
    </source>
</evidence>
<reference evidence="2 3" key="1">
    <citation type="submission" date="2020-09" db="EMBL/GenBank/DDBJ databases">
        <title>Echinicola sp. CAU 1574 isolated from sand of Sido Beach.</title>
        <authorList>
            <person name="Kim W."/>
        </authorList>
    </citation>
    <scope>NUCLEOTIDE SEQUENCE [LARGE SCALE GENOMIC DNA]</scope>
    <source>
        <strain evidence="2 3">CAU 1574</strain>
    </source>
</reference>
<proteinExistence type="predicted"/>
<protein>
    <submittedName>
        <fullName evidence="2">Type I restriction enzyme HsdR N-terminal domain-containing protein</fullName>
    </submittedName>
</protein>
<dbReference type="Proteomes" id="UP000647133">
    <property type="component" value="Unassembled WGS sequence"/>
</dbReference>
<feature type="domain" description="Type I restriction enzyme R protein N-terminal" evidence="1">
    <location>
        <begin position="44"/>
        <end position="153"/>
    </location>
</feature>
<name>A0ABR9ANK9_9BACT</name>
<sequence length="155" mass="18242">MTAADFPFLEAPLNLPTTDFKITTENGKLSIFDALRKKFLVLTPEEWVRQHLIYYLVEYKKYPKSLFALERGLRYNRLSKRFDILVLDREGSPFLLVECKAPEVKLDQKVVEQVCVYNKTINARFMAISNGVQHVCLEYVEHTKSYRQIQTFPQF</sequence>
<dbReference type="RefSeq" id="WP_192011246.1">
    <property type="nucleotide sequence ID" value="NZ_JACYTQ010000006.1"/>
</dbReference>
<dbReference type="Gene3D" id="3.90.1570.30">
    <property type="match status" value="1"/>
</dbReference>
<gene>
    <name evidence="2" type="ORF">IFO69_16595</name>
</gene>
<dbReference type="Pfam" id="PF13588">
    <property type="entry name" value="HSDR_N_2"/>
    <property type="match status" value="1"/>
</dbReference>
<organism evidence="2 3">
    <name type="scientific">Echinicola arenosa</name>
    <dbReference type="NCBI Taxonomy" id="2774144"/>
    <lineage>
        <taxon>Bacteria</taxon>
        <taxon>Pseudomonadati</taxon>
        <taxon>Bacteroidota</taxon>
        <taxon>Cytophagia</taxon>
        <taxon>Cytophagales</taxon>
        <taxon>Cyclobacteriaceae</taxon>
        <taxon>Echinicola</taxon>
    </lineage>
</organism>
<evidence type="ECO:0000313" key="2">
    <source>
        <dbReference type="EMBL" id="MBD8490373.1"/>
    </source>
</evidence>
<dbReference type="InterPro" id="IPR029464">
    <property type="entry name" value="HSDR_N"/>
</dbReference>
<dbReference type="EMBL" id="JACYTQ010000006">
    <property type="protein sequence ID" value="MBD8490373.1"/>
    <property type="molecule type" value="Genomic_DNA"/>
</dbReference>